<evidence type="ECO:0000313" key="2">
    <source>
        <dbReference type="Proteomes" id="UP001341840"/>
    </source>
</evidence>
<evidence type="ECO:0000313" key="1">
    <source>
        <dbReference type="EMBL" id="MED6222597.1"/>
    </source>
</evidence>
<accession>A0ABU6ZKY3</accession>
<comment type="caution">
    <text evidence="1">The sequence shown here is derived from an EMBL/GenBank/DDBJ whole genome shotgun (WGS) entry which is preliminary data.</text>
</comment>
<dbReference type="EMBL" id="JASCZI010272523">
    <property type="protein sequence ID" value="MED6222597.1"/>
    <property type="molecule type" value="Genomic_DNA"/>
</dbReference>
<reference evidence="1 2" key="1">
    <citation type="journal article" date="2023" name="Plants (Basel)">
        <title>Bridging the Gap: Combining Genomics and Transcriptomics Approaches to Understand Stylosanthes scabra, an Orphan Legume from the Brazilian Caatinga.</title>
        <authorList>
            <person name="Ferreira-Neto J.R.C."/>
            <person name="da Silva M.D."/>
            <person name="Binneck E."/>
            <person name="de Melo N.F."/>
            <person name="da Silva R.H."/>
            <person name="de Melo A.L.T.M."/>
            <person name="Pandolfi V."/>
            <person name="Bustamante F.O."/>
            <person name="Brasileiro-Vidal A.C."/>
            <person name="Benko-Iseppon A.M."/>
        </authorList>
    </citation>
    <scope>NUCLEOTIDE SEQUENCE [LARGE SCALE GENOMIC DNA]</scope>
    <source>
        <tissue evidence="1">Leaves</tissue>
    </source>
</reference>
<proteinExistence type="predicted"/>
<keyword evidence="2" id="KW-1185">Reference proteome</keyword>
<protein>
    <submittedName>
        <fullName evidence="1">Uncharacterized protein</fullName>
    </submittedName>
</protein>
<sequence length="303" mass="34216">MPKSVGRNIISLKTRYFWGTKKHKRELSKPVGDHNSTKCNGPWKDIIEVINGNEKYKELYREGWRMCIADEKSNRDKLQWMHSANGQYSVMFFIDAATSKIYGVLAMKHVYDGIWQGLVQPRVELTTWFILLEAVYTKDNLFKGAILDLSEVQCAFCGGASETVVGIRRKKFGACDQTKRVVEEWMYELGKKGVKMVITKNSDDTDLQGWWLCVKYIEEIGAYSVGGYLVDKNGSLACYMGGLLDKGSTREGTIYYTLLQICPRHCLSLLSPSSDVPPPHASNSTNFISIALLLPSILALQEK</sequence>
<name>A0ABU6ZKY3_9FABA</name>
<organism evidence="1 2">
    <name type="scientific">Stylosanthes scabra</name>
    <dbReference type="NCBI Taxonomy" id="79078"/>
    <lineage>
        <taxon>Eukaryota</taxon>
        <taxon>Viridiplantae</taxon>
        <taxon>Streptophyta</taxon>
        <taxon>Embryophyta</taxon>
        <taxon>Tracheophyta</taxon>
        <taxon>Spermatophyta</taxon>
        <taxon>Magnoliopsida</taxon>
        <taxon>eudicotyledons</taxon>
        <taxon>Gunneridae</taxon>
        <taxon>Pentapetalae</taxon>
        <taxon>rosids</taxon>
        <taxon>fabids</taxon>
        <taxon>Fabales</taxon>
        <taxon>Fabaceae</taxon>
        <taxon>Papilionoideae</taxon>
        <taxon>50 kb inversion clade</taxon>
        <taxon>dalbergioids sensu lato</taxon>
        <taxon>Dalbergieae</taxon>
        <taxon>Pterocarpus clade</taxon>
        <taxon>Stylosanthes</taxon>
    </lineage>
</organism>
<gene>
    <name evidence="1" type="ORF">PIB30_065858</name>
</gene>
<dbReference type="Proteomes" id="UP001341840">
    <property type="component" value="Unassembled WGS sequence"/>
</dbReference>